<dbReference type="Proteomes" id="UP000639419">
    <property type="component" value="Unassembled WGS sequence"/>
</dbReference>
<name>A0ABX2KPR2_9PROT</name>
<protein>
    <submittedName>
        <fullName evidence="2">Uncharacterized protein</fullName>
    </submittedName>
</protein>
<feature type="transmembrane region" description="Helical" evidence="1">
    <location>
        <begin position="20"/>
        <end position="38"/>
    </location>
</feature>
<sequence>MQTADPSGVYSWYQIAKDFAPAAMALIASIVVTIINFSHNKRMYAVSKSKLKYDMYEKRLKLFQQIFIYYEALLSWSDTEDQKIARENFFRSYHESYFLFPNGSGVPEIMKKINDYGNKVIAAKSMKGDFARNMKDDYLRAFNESQHILTVGFDQAFAELKCAVAPYLCLTD</sequence>
<dbReference type="EMBL" id="WHOR01000022">
    <property type="protein sequence ID" value="NUB18606.1"/>
    <property type="molecule type" value="Genomic_DNA"/>
</dbReference>
<keyword evidence="3" id="KW-1185">Reference proteome</keyword>
<proteinExistence type="predicted"/>
<keyword evidence="1" id="KW-1133">Transmembrane helix</keyword>
<gene>
    <name evidence="2" type="ORF">GBZ26_05140</name>
</gene>
<evidence type="ECO:0000313" key="2">
    <source>
        <dbReference type="EMBL" id="NUB18606.1"/>
    </source>
</evidence>
<keyword evidence="1" id="KW-0472">Membrane</keyword>
<accession>A0ABX2KPR2</accession>
<evidence type="ECO:0000313" key="3">
    <source>
        <dbReference type="Proteomes" id="UP000639419"/>
    </source>
</evidence>
<comment type="caution">
    <text evidence="2">The sequence shown here is derived from an EMBL/GenBank/DDBJ whole genome shotgun (WGS) entry which is preliminary data.</text>
</comment>
<keyword evidence="1" id="KW-0812">Transmembrane</keyword>
<reference evidence="2 3" key="1">
    <citation type="submission" date="2019-10" db="EMBL/GenBank/DDBJ databases">
        <title>Genome sequence of Azospirillum formosense CC-Nfb-7.</title>
        <authorList>
            <person name="Ambrosini A."/>
            <person name="Sant'Anna F.H."/>
            <person name="Cassan F.D."/>
            <person name="Souza E.M."/>
            <person name="Passaglia L.M.P."/>
        </authorList>
    </citation>
    <scope>NUCLEOTIDE SEQUENCE [LARGE SCALE GENOMIC DNA]</scope>
    <source>
        <strain evidence="2 3">CC-NFb-7</strain>
    </source>
</reference>
<evidence type="ECO:0000256" key="1">
    <source>
        <dbReference type="SAM" id="Phobius"/>
    </source>
</evidence>
<organism evidence="2 3">
    <name type="scientific">Azospirillum formosense</name>
    <dbReference type="NCBI Taxonomy" id="861533"/>
    <lineage>
        <taxon>Bacteria</taxon>
        <taxon>Pseudomonadati</taxon>
        <taxon>Pseudomonadota</taxon>
        <taxon>Alphaproteobacteria</taxon>
        <taxon>Rhodospirillales</taxon>
        <taxon>Azospirillaceae</taxon>
        <taxon>Azospirillum</taxon>
    </lineage>
</organism>
<dbReference type="RefSeq" id="WP_174437903.1">
    <property type="nucleotide sequence ID" value="NZ_BAABCC010000034.1"/>
</dbReference>